<dbReference type="InterPro" id="IPR051448">
    <property type="entry name" value="CdaR-like_regulators"/>
</dbReference>
<accession>A0A917KA06</accession>
<dbReference type="Gene3D" id="1.10.10.2840">
    <property type="entry name" value="PucR C-terminal helix-turn-helix domain"/>
    <property type="match status" value="1"/>
</dbReference>
<dbReference type="PANTHER" id="PTHR33744">
    <property type="entry name" value="CARBOHYDRATE DIACID REGULATOR"/>
    <property type="match status" value="1"/>
</dbReference>
<evidence type="ECO:0000313" key="3">
    <source>
        <dbReference type="EMBL" id="GGJ05831.1"/>
    </source>
</evidence>
<dbReference type="Pfam" id="PF13556">
    <property type="entry name" value="HTH_30"/>
    <property type="match status" value="1"/>
</dbReference>
<dbReference type="InterPro" id="IPR025736">
    <property type="entry name" value="PucR_C-HTH_dom"/>
</dbReference>
<dbReference type="RefSeq" id="WP_188881989.1">
    <property type="nucleotide sequence ID" value="NZ_BMOY01000018.1"/>
</dbReference>
<comment type="caution">
    <text evidence="3">The sequence shown here is derived from an EMBL/GenBank/DDBJ whole genome shotgun (WGS) entry which is preliminary data.</text>
</comment>
<dbReference type="EMBL" id="BMOY01000018">
    <property type="protein sequence ID" value="GGJ05831.1"/>
    <property type="molecule type" value="Genomic_DNA"/>
</dbReference>
<gene>
    <name evidence="3" type="ORF">GCM10010885_13750</name>
</gene>
<protein>
    <recommendedName>
        <fullName evidence="2">PucR C-terminal helix-turn-helix domain-containing protein</fullName>
    </recommendedName>
</protein>
<dbReference type="AlphaFoldDB" id="A0A917KA06"/>
<evidence type="ECO:0000259" key="2">
    <source>
        <dbReference type="Pfam" id="PF13556"/>
    </source>
</evidence>
<dbReference type="InterPro" id="IPR009057">
    <property type="entry name" value="Homeodomain-like_sf"/>
</dbReference>
<name>A0A917KA06_9BACL</name>
<evidence type="ECO:0000256" key="1">
    <source>
        <dbReference type="SAM" id="MobiDB-lite"/>
    </source>
</evidence>
<feature type="domain" description="PucR C-terminal helix-turn-helix" evidence="2">
    <location>
        <begin position="302"/>
        <end position="359"/>
    </location>
</feature>
<evidence type="ECO:0000313" key="4">
    <source>
        <dbReference type="Proteomes" id="UP000637695"/>
    </source>
</evidence>
<sequence>MNAWWHDPLLAWADIAEAAVAVERYAAPPARRRVGDWWRRGRAWCVHLDEVHFAVVEPPDLDRRLRAALSWTLRALAEAEGRGWRERVRAWLAELVNLPDEALLRRIAEGHAPTEPMPGDGPGPGRFVVLHIGPAGAAEPASRAELAAAVREVALAQRSHAWLGWVPGGTGGQGRHARRGGQPADGAQAALLFWPLDDVEDARVMDGLTAFIETLAAEAFAACAAFVGAPVLQPQDAYLGLATAVAAWRSRLWTEGARKVVVWGENPVAHLLQAIPAPVVRLFLDMVRAQAPGGDVRLAPELAEALRGLIAANLNVSEAARLLYLHRNTLMNRIERIRAQTGYDIRDFDAALALWLATLLAGEETEAGGLGSGSGASATCLRRMR</sequence>
<dbReference type="InterPro" id="IPR042070">
    <property type="entry name" value="PucR_C-HTH_sf"/>
</dbReference>
<feature type="region of interest" description="Disordered" evidence="1">
    <location>
        <begin position="366"/>
        <end position="385"/>
    </location>
</feature>
<reference evidence="3" key="2">
    <citation type="submission" date="2020-09" db="EMBL/GenBank/DDBJ databases">
        <authorList>
            <person name="Sun Q."/>
            <person name="Ohkuma M."/>
        </authorList>
    </citation>
    <scope>NUCLEOTIDE SEQUENCE</scope>
    <source>
        <strain evidence="3">JCM 18487</strain>
    </source>
</reference>
<keyword evidence="4" id="KW-1185">Reference proteome</keyword>
<reference evidence="3" key="1">
    <citation type="journal article" date="2014" name="Int. J. Syst. Evol. Microbiol.">
        <title>Complete genome sequence of Corynebacterium casei LMG S-19264T (=DSM 44701T), isolated from a smear-ripened cheese.</title>
        <authorList>
            <consortium name="US DOE Joint Genome Institute (JGI-PGF)"/>
            <person name="Walter F."/>
            <person name="Albersmeier A."/>
            <person name="Kalinowski J."/>
            <person name="Ruckert C."/>
        </authorList>
    </citation>
    <scope>NUCLEOTIDE SEQUENCE</scope>
    <source>
        <strain evidence="3">JCM 18487</strain>
    </source>
</reference>
<dbReference type="SUPFAM" id="SSF46689">
    <property type="entry name" value="Homeodomain-like"/>
    <property type="match status" value="1"/>
</dbReference>
<proteinExistence type="predicted"/>
<organism evidence="3 4">
    <name type="scientific">Alicyclobacillus cellulosilyticus</name>
    <dbReference type="NCBI Taxonomy" id="1003997"/>
    <lineage>
        <taxon>Bacteria</taxon>
        <taxon>Bacillati</taxon>
        <taxon>Bacillota</taxon>
        <taxon>Bacilli</taxon>
        <taxon>Bacillales</taxon>
        <taxon>Alicyclobacillaceae</taxon>
        <taxon>Alicyclobacillus</taxon>
    </lineage>
</organism>
<dbReference type="Proteomes" id="UP000637695">
    <property type="component" value="Unassembled WGS sequence"/>
</dbReference>